<proteinExistence type="predicted"/>
<keyword evidence="1" id="KW-0732">Signal</keyword>
<feature type="signal peptide" evidence="1">
    <location>
        <begin position="1"/>
        <end position="21"/>
    </location>
</feature>
<dbReference type="AlphaFoldDB" id="A0AA48KR58"/>
<reference evidence="2" key="1">
    <citation type="submission" date="2023-01" db="EMBL/GenBank/DDBJ databases">
        <title>Complete genome sequence of Planctobacterium marinum strain Dej080120_11.</title>
        <authorList>
            <person name="Ueki S."/>
            <person name="Maruyama F."/>
        </authorList>
    </citation>
    <scope>NUCLEOTIDE SEQUENCE</scope>
    <source>
        <strain evidence="2">Dej080120_11</strain>
    </source>
</reference>
<keyword evidence="3" id="KW-1185">Reference proteome</keyword>
<sequence>MKKSAIVLGLSLLALSMQSYANSLEKLQARLAQLEGNSPITAQFGNQIENIRGEGKEQRIRTGEASLTLSDDGSGLQVHYSQSLLTKVEQEQQAKADDEDVNTPTMMALENLDAIDFQNMISAGPRLQRFLARSTYVGVQESEEPVAGETVLQFDLPLEVIIDDKKTREYVNKFEGQFFITVAEDGTPLRSNISFHGKGRAWVLMSISAWLERETQYQLSGDRLLQVSRNGKGGFSTSFFPDTSWSSSESLTLGNNAMDMQLSAN</sequence>
<dbReference type="KEGG" id="pmaw:MACH26_27090"/>
<dbReference type="Proteomes" id="UP001333710">
    <property type="component" value="Chromosome"/>
</dbReference>
<evidence type="ECO:0000313" key="2">
    <source>
        <dbReference type="EMBL" id="BDX07188.1"/>
    </source>
</evidence>
<name>A0AA48KR58_9ALTE</name>
<evidence type="ECO:0000313" key="3">
    <source>
        <dbReference type="Proteomes" id="UP001333710"/>
    </source>
</evidence>
<accession>A0AA48KR58</accession>
<dbReference type="EMBL" id="AP027272">
    <property type="protein sequence ID" value="BDX07188.1"/>
    <property type="molecule type" value="Genomic_DNA"/>
</dbReference>
<evidence type="ECO:0000256" key="1">
    <source>
        <dbReference type="SAM" id="SignalP"/>
    </source>
</evidence>
<dbReference type="RefSeq" id="WP_338293172.1">
    <property type="nucleotide sequence ID" value="NZ_AP027272.1"/>
</dbReference>
<feature type="chain" id="PRO_5041269813" description="Outer membrane lipoprotein carrier protein LolA" evidence="1">
    <location>
        <begin position="22"/>
        <end position="265"/>
    </location>
</feature>
<protein>
    <recommendedName>
        <fullName evidence="4">Outer membrane lipoprotein carrier protein LolA</fullName>
    </recommendedName>
</protein>
<organism evidence="2 3">
    <name type="scientific">Planctobacterium marinum</name>
    <dbReference type="NCBI Taxonomy" id="1631968"/>
    <lineage>
        <taxon>Bacteria</taxon>
        <taxon>Pseudomonadati</taxon>
        <taxon>Pseudomonadota</taxon>
        <taxon>Gammaproteobacteria</taxon>
        <taxon>Alteromonadales</taxon>
        <taxon>Alteromonadaceae</taxon>
        <taxon>Planctobacterium</taxon>
    </lineage>
</organism>
<gene>
    <name evidence="2" type="ORF">MACH26_27090</name>
</gene>
<evidence type="ECO:0008006" key="4">
    <source>
        <dbReference type="Google" id="ProtNLM"/>
    </source>
</evidence>